<organism evidence="1 2">
    <name type="scientific">Rhodopirellula sallentina SM41</name>
    <dbReference type="NCBI Taxonomy" id="1263870"/>
    <lineage>
        <taxon>Bacteria</taxon>
        <taxon>Pseudomonadati</taxon>
        <taxon>Planctomycetota</taxon>
        <taxon>Planctomycetia</taxon>
        <taxon>Pirellulales</taxon>
        <taxon>Pirellulaceae</taxon>
        <taxon>Rhodopirellula</taxon>
    </lineage>
</organism>
<dbReference type="EMBL" id="ANOH01000280">
    <property type="protein sequence ID" value="EMI54354.1"/>
    <property type="molecule type" value="Genomic_DNA"/>
</dbReference>
<dbReference type="PATRIC" id="fig|1263870.3.peg.4424"/>
<keyword evidence="2" id="KW-1185">Reference proteome</keyword>
<accession>M5TZA4</accession>
<gene>
    <name evidence="1" type="ORF">RSSM_04179</name>
</gene>
<sequence>MGDHSGEFSELDDVHIDSVARWNQMEFNAKRGHVCIAPNA</sequence>
<comment type="caution">
    <text evidence="1">The sequence shown here is derived from an EMBL/GenBank/DDBJ whole genome shotgun (WGS) entry which is preliminary data.</text>
</comment>
<reference evidence="1 2" key="1">
    <citation type="journal article" date="2013" name="Mar. Genomics">
        <title>Expression of sulfatases in Rhodopirellula baltica and the diversity of sulfatases in the genus Rhodopirellula.</title>
        <authorList>
            <person name="Wegner C.E."/>
            <person name="Richter-Heitmann T."/>
            <person name="Klindworth A."/>
            <person name="Klockow C."/>
            <person name="Richter M."/>
            <person name="Achstetter T."/>
            <person name="Glockner F.O."/>
            <person name="Harder J."/>
        </authorList>
    </citation>
    <scope>NUCLEOTIDE SEQUENCE [LARGE SCALE GENOMIC DNA]</scope>
    <source>
        <strain evidence="1 2">SM41</strain>
    </source>
</reference>
<dbReference type="AlphaFoldDB" id="M5TZA4"/>
<evidence type="ECO:0000313" key="1">
    <source>
        <dbReference type="EMBL" id="EMI54354.1"/>
    </source>
</evidence>
<protein>
    <submittedName>
        <fullName evidence="1">Uncharacterized protein</fullName>
    </submittedName>
</protein>
<name>M5TZA4_9BACT</name>
<dbReference type="Proteomes" id="UP000011885">
    <property type="component" value="Unassembled WGS sequence"/>
</dbReference>
<evidence type="ECO:0000313" key="2">
    <source>
        <dbReference type="Proteomes" id="UP000011885"/>
    </source>
</evidence>
<proteinExistence type="predicted"/>